<reference evidence="7" key="1">
    <citation type="submission" date="2022-06" db="EMBL/GenBank/DDBJ databases">
        <title>Aquibacillus sp. a new bacterium isolated from soil saline samples.</title>
        <authorList>
            <person name="Galisteo C."/>
            <person name="De La Haba R."/>
            <person name="Sanchez-Porro C."/>
            <person name="Ventosa A."/>
        </authorList>
    </citation>
    <scope>NUCLEOTIDE SEQUENCE</scope>
    <source>
        <strain evidence="7">JCM 12387</strain>
    </source>
</reference>
<evidence type="ECO:0000256" key="3">
    <source>
        <dbReference type="ARBA" id="ARBA00022833"/>
    </source>
</evidence>
<dbReference type="SUPFAM" id="SSF109635">
    <property type="entry name" value="DnaK suppressor protein DksA, alpha-hairpin domain"/>
    <property type="match status" value="1"/>
</dbReference>
<keyword evidence="2" id="KW-0863">Zinc-finger</keyword>
<organism evidence="7 8">
    <name type="scientific">Aquibacillus koreensis</name>
    <dbReference type="NCBI Taxonomy" id="279446"/>
    <lineage>
        <taxon>Bacteria</taxon>
        <taxon>Bacillati</taxon>
        <taxon>Bacillota</taxon>
        <taxon>Bacilli</taxon>
        <taxon>Bacillales</taxon>
        <taxon>Bacillaceae</taxon>
        <taxon>Aquibacillus</taxon>
    </lineage>
</organism>
<dbReference type="PROSITE" id="PS51128">
    <property type="entry name" value="ZF_DKSA_2"/>
    <property type="match status" value="1"/>
</dbReference>
<dbReference type="InterPro" id="IPR014240">
    <property type="entry name" value="YteA"/>
</dbReference>
<keyword evidence="1" id="KW-0479">Metal-binding</keyword>
<comment type="caution">
    <text evidence="4">Lacks conserved residue(s) required for the propagation of feature annotation.</text>
</comment>
<dbReference type="Pfam" id="PF01258">
    <property type="entry name" value="zf-dskA_traR"/>
    <property type="match status" value="1"/>
</dbReference>
<name>A0A9X3WIN1_9BACI</name>
<accession>A0A9X3WIN1</accession>
<sequence length="203" mass="23272">MVSTTVVNKAEEILLQEKKETTESLNRSFVNNDATGELSNYDNHPGDQGTELFDQEKDNALHSHEKQKLNEINQSLRSIEEGTYGTCEICGKEINEERLLTIPTTSRCRNHAVGGMNRERPVEEDIVKPDLYQRERSESNEINGFDGKDTWQALEEYGSSETPSDFYEKQDRYDSMYMDSDESDSPEEIEEVAKSGMRGKKRE</sequence>
<proteinExistence type="predicted"/>
<keyword evidence="3" id="KW-0862">Zinc</keyword>
<comment type="caution">
    <text evidence="7">The sequence shown here is derived from an EMBL/GenBank/DDBJ whole genome shotgun (WGS) entry which is preliminary data.</text>
</comment>
<feature type="region of interest" description="Disordered" evidence="5">
    <location>
        <begin position="176"/>
        <end position="203"/>
    </location>
</feature>
<evidence type="ECO:0000256" key="5">
    <source>
        <dbReference type="SAM" id="MobiDB-lite"/>
    </source>
</evidence>
<feature type="compositionally biased region" description="Acidic residues" evidence="5">
    <location>
        <begin position="179"/>
        <end position="190"/>
    </location>
</feature>
<evidence type="ECO:0000259" key="6">
    <source>
        <dbReference type="Pfam" id="PF01258"/>
    </source>
</evidence>
<evidence type="ECO:0000256" key="2">
    <source>
        <dbReference type="ARBA" id="ARBA00022771"/>
    </source>
</evidence>
<evidence type="ECO:0000313" key="7">
    <source>
        <dbReference type="EMBL" id="MDC3420467.1"/>
    </source>
</evidence>
<dbReference type="PANTHER" id="PTHR33823">
    <property type="entry name" value="RNA POLYMERASE-BINDING TRANSCRIPTION FACTOR DKSA-RELATED"/>
    <property type="match status" value="1"/>
</dbReference>
<dbReference type="EMBL" id="JAMQJZ010000005">
    <property type="protein sequence ID" value="MDC3420467.1"/>
    <property type="molecule type" value="Genomic_DNA"/>
</dbReference>
<feature type="domain" description="Zinc finger DksA/TraR C4-type" evidence="6">
    <location>
        <begin position="82"/>
        <end position="109"/>
    </location>
</feature>
<dbReference type="Gene3D" id="1.20.120.910">
    <property type="entry name" value="DksA, coiled-coil domain"/>
    <property type="match status" value="1"/>
</dbReference>
<dbReference type="RefSeq" id="WP_259869111.1">
    <property type="nucleotide sequence ID" value="NZ_JAMQJZ010000005.1"/>
</dbReference>
<dbReference type="InterPro" id="IPR000962">
    <property type="entry name" value="Znf_DskA_TraR"/>
</dbReference>
<dbReference type="NCBIfam" id="TIGR02890">
    <property type="entry name" value="bacill_yteA"/>
    <property type="match status" value="1"/>
</dbReference>
<dbReference type="Proteomes" id="UP001145072">
    <property type="component" value="Unassembled WGS sequence"/>
</dbReference>
<protein>
    <submittedName>
        <fullName evidence="7">TraR/DksA C4-type zinc finger protein</fullName>
    </submittedName>
</protein>
<evidence type="ECO:0000256" key="4">
    <source>
        <dbReference type="PROSITE-ProRule" id="PRU00510"/>
    </source>
</evidence>
<gene>
    <name evidence="7" type="ORF">NC661_08820</name>
</gene>
<dbReference type="InterPro" id="IPR037187">
    <property type="entry name" value="DnaK_N"/>
</dbReference>
<dbReference type="SUPFAM" id="SSF57716">
    <property type="entry name" value="Glucocorticoid receptor-like (DNA-binding domain)"/>
    <property type="match status" value="1"/>
</dbReference>
<dbReference type="GO" id="GO:0008270">
    <property type="term" value="F:zinc ion binding"/>
    <property type="evidence" value="ECO:0007669"/>
    <property type="project" value="UniProtKB-KW"/>
</dbReference>
<evidence type="ECO:0000256" key="1">
    <source>
        <dbReference type="ARBA" id="ARBA00022723"/>
    </source>
</evidence>
<keyword evidence="8" id="KW-1185">Reference proteome</keyword>
<dbReference type="PANTHER" id="PTHR33823:SF4">
    <property type="entry name" value="GENERAL STRESS PROTEIN 16O"/>
    <property type="match status" value="1"/>
</dbReference>
<evidence type="ECO:0000313" key="8">
    <source>
        <dbReference type="Proteomes" id="UP001145072"/>
    </source>
</evidence>
<dbReference type="AlphaFoldDB" id="A0A9X3WIN1"/>